<dbReference type="Proteomes" id="UP000886251">
    <property type="component" value="Unassembled WGS sequence"/>
</dbReference>
<evidence type="ECO:0000313" key="4">
    <source>
        <dbReference type="Proteomes" id="UP000886251"/>
    </source>
</evidence>
<dbReference type="Pfam" id="PF08239">
    <property type="entry name" value="SH3_3"/>
    <property type="match status" value="1"/>
</dbReference>
<reference evidence="3" key="1">
    <citation type="journal article" date="2020" name="mSystems">
        <title>Genome- and Community-Level Interaction Insights into Carbon Utilization and Element Cycling Functions of Hydrothermarchaeota in Hydrothermal Sediment.</title>
        <authorList>
            <person name="Zhou Z."/>
            <person name="Liu Y."/>
            <person name="Xu W."/>
            <person name="Pan J."/>
            <person name="Luo Z.H."/>
            <person name="Li M."/>
        </authorList>
    </citation>
    <scope>NUCLEOTIDE SEQUENCE [LARGE SCALE GENOMIC DNA]</scope>
    <source>
        <strain evidence="3">HyVt-443</strain>
    </source>
</reference>
<protein>
    <recommendedName>
        <fullName evidence="2">SH3b domain-containing protein</fullName>
    </recommendedName>
</protein>
<dbReference type="SUPFAM" id="SSF48452">
    <property type="entry name" value="TPR-like"/>
    <property type="match status" value="1"/>
</dbReference>
<evidence type="ECO:0000256" key="1">
    <source>
        <dbReference type="SAM" id="SignalP"/>
    </source>
</evidence>
<dbReference type="InterPro" id="IPR011990">
    <property type="entry name" value="TPR-like_helical_dom_sf"/>
</dbReference>
<dbReference type="Gene3D" id="1.25.40.10">
    <property type="entry name" value="Tetratricopeptide repeat domain"/>
    <property type="match status" value="1"/>
</dbReference>
<sequence length="476" mass="53192">MMGRARILLLLLGLASLLQAMAGERIVTGFQPGLPQGREVLQQVPVKVLVAEFIDPQSTGLGKSLGYMLWREALTAIQDQRGAGVIYAHTGADRPLADLLRRDYHLAALEIARAQNSRVVLWGAVAEEGGQVYVDSYLTTLPELVGDSLSLTVRLNGRTLPDLSSEVGRSRYGFAQRRYDRKELFRRAVVIRGGTRLRRSPSRSAPVVTRIPATTALQALDMQGSWFRVRRDDGSSAWVEIGGVDLPPRRVRIDRDRINVRSGPGRTRILRTLDLHGEFPVLDSRYLPGDGVWYRLRFPWGSGWVAAFLTEPRFTLPAIQFLAGLQRYQLENYEQASLAFRRFIDEAGSTESNVNLAAAHALLGASRLMQDAESRDGRRQIDRAVELTPYDPMVYDLRLLSDLARPGVVGAGAVDDLDRSLRLDPRNSRTLALLRAVTALSRGDPQYRPLNHLFRLDPERGGILSRLQRIHLDGHR</sequence>
<feature type="chain" id="PRO_5032957165" description="SH3b domain-containing protein" evidence="1">
    <location>
        <begin position="23"/>
        <end position="476"/>
    </location>
</feature>
<evidence type="ECO:0000259" key="2">
    <source>
        <dbReference type="Pfam" id="PF08239"/>
    </source>
</evidence>
<dbReference type="Gene3D" id="2.30.30.40">
    <property type="entry name" value="SH3 Domains"/>
    <property type="match status" value="1"/>
</dbReference>
<dbReference type="InterPro" id="IPR003646">
    <property type="entry name" value="SH3-like_bac-type"/>
</dbReference>
<keyword evidence="1" id="KW-0732">Signal</keyword>
<gene>
    <name evidence="3" type="ORF">ENI96_10350</name>
</gene>
<dbReference type="AlphaFoldDB" id="A0A831W9E0"/>
<accession>A0A831W9E0</accession>
<feature type="signal peptide" evidence="1">
    <location>
        <begin position="1"/>
        <end position="22"/>
    </location>
</feature>
<organism evidence="3 4">
    <name type="scientific">Sedimenticola thiotaurini</name>
    <dbReference type="NCBI Taxonomy" id="1543721"/>
    <lineage>
        <taxon>Bacteria</taxon>
        <taxon>Pseudomonadati</taxon>
        <taxon>Pseudomonadota</taxon>
        <taxon>Gammaproteobacteria</taxon>
        <taxon>Chromatiales</taxon>
        <taxon>Sedimenticolaceae</taxon>
        <taxon>Sedimenticola</taxon>
    </lineage>
</organism>
<name>A0A831W9E0_9GAMM</name>
<evidence type="ECO:0000313" key="3">
    <source>
        <dbReference type="EMBL" id="HEB96815.1"/>
    </source>
</evidence>
<feature type="domain" description="SH3b" evidence="2">
    <location>
        <begin position="194"/>
        <end position="239"/>
    </location>
</feature>
<comment type="caution">
    <text evidence="3">The sequence shown here is derived from an EMBL/GenBank/DDBJ whole genome shotgun (WGS) entry which is preliminary data.</text>
</comment>
<dbReference type="EMBL" id="DRKP01000121">
    <property type="protein sequence ID" value="HEB96815.1"/>
    <property type="molecule type" value="Genomic_DNA"/>
</dbReference>
<proteinExistence type="predicted"/>